<dbReference type="SUPFAM" id="SSF51905">
    <property type="entry name" value="FAD/NAD(P)-binding domain"/>
    <property type="match status" value="1"/>
</dbReference>
<feature type="domain" description="Digeranylgeranylglycerophospholipid reductase catalytic" evidence="2">
    <location>
        <begin position="192"/>
        <end position="271"/>
    </location>
</feature>
<dbReference type="InterPro" id="IPR050407">
    <property type="entry name" value="Geranylgeranyl_reductase"/>
</dbReference>
<evidence type="ECO:0000313" key="3">
    <source>
        <dbReference type="EMBL" id="RFN58382.1"/>
    </source>
</evidence>
<dbReference type="InterPro" id="IPR054715">
    <property type="entry name" value="GGR_cat"/>
</dbReference>
<evidence type="ECO:0000313" key="4">
    <source>
        <dbReference type="Proteomes" id="UP000261082"/>
    </source>
</evidence>
<evidence type="ECO:0000259" key="2">
    <source>
        <dbReference type="Pfam" id="PF22578"/>
    </source>
</evidence>
<name>A0A3E1Q8D2_9FLAO</name>
<dbReference type="Pfam" id="PF22578">
    <property type="entry name" value="GGR_cat"/>
    <property type="match status" value="1"/>
</dbReference>
<comment type="caution">
    <text evidence="3">The sequence shown here is derived from an EMBL/GenBank/DDBJ whole genome shotgun (WGS) entry which is preliminary data.</text>
</comment>
<reference evidence="3 4" key="1">
    <citation type="journal article" date="2007" name="Int. J. Syst. Evol. Microbiol.">
        <title>Marixanthomonas ophiurae gen. nov., sp. nov., a marine bacterium of the family Flavobacteriaceae isolated from a deep-sea brittle star.</title>
        <authorList>
            <person name="Romanenko L.A."/>
            <person name="Uchino M."/>
            <person name="Frolova G.M."/>
            <person name="Mikhailov V.V."/>
        </authorList>
    </citation>
    <scope>NUCLEOTIDE SEQUENCE [LARGE SCALE GENOMIC DNA]</scope>
    <source>
        <strain evidence="3 4">KMM 3046</strain>
    </source>
</reference>
<dbReference type="Gene3D" id="3.50.50.60">
    <property type="entry name" value="FAD/NAD(P)-binding domain"/>
    <property type="match status" value="1"/>
</dbReference>
<dbReference type="InterPro" id="IPR006076">
    <property type="entry name" value="FAD-dep_OxRdtase"/>
</dbReference>
<keyword evidence="4" id="KW-1185">Reference proteome</keyword>
<dbReference type="PRINTS" id="PR00420">
    <property type="entry name" value="RNGMNOXGNASE"/>
</dbReference>
<sequence>MKKSRLFDVVIVGAGPSGCTCAYQLAESGLSVAVIEKDVFPRDKVCGDALSADVINQFYRMDNTIAEAFLKRNPKKVSNGVRFFAPNYKSLDIPFTNPKHKDAAGFVMKRLDFDSFFAEQIKGLSNIEFIENQKVKAIDTKEDSVFIETSLSTFQTKLIIGADGANSIVNRKLNNNKLNKKHHSGGLRQYFENVTGLDDTGFIELHFYKEILPGYFWVFPLPGNKANVGLGILSSEISKQNINLKEKFTHLINNHPNLKDRFKKAKPLETIKGFGLPLGSKKKPLSGNRFLLLGDAANLIDPFTGEGIGNAIRSGRFAATHIKEAFKTNRFDADFNKKYDIKIYQAMWNELRVSKSLQNLLKYPWLFNFLVKKANKNKSVQLLLTSMLDDVDLKKELVKPSFYVKLLFNF</sequence>
<dbReference type="EMBL" id="QVID01000002">
    <property type="protein sequence ID" value="RFN58382.1"/>
    <property type="molecule type" value="Genomic_DNA"/>
</dbReference>
<accession>A0A3E1Q8D2</accession>
<protein>
    <submittedName>
        <fullName evidence="3">Geranylgeranyl reductase family protein</fullName>
    </submittedName>
</protein>
<dbReference type="InterPro" id="IPR011777">
    <property type="entry name" value="Geranylgeranyl_Rdtase_fam"/>
</dbReference>
<dbReference type="InterPro" id="IPR036188">
    <property type="entry name" value="FAD/NAD-bd_sf"/>
</dbReference>
<dbReference type="Proteomes" id="UP000261082">
    <property type="component" value="Unassembled WGS sequence"/>
</dbReference>
<dbReference type="GO" id="GO:0016628">
    <property type="term" value="F:oxidoreductase activity, acting on the CH-CH group of donors, NAD or NADP as acceptor"/>
    <property type="evidence" value="ECO:0007669"/>
    <property type="project" value="InterPro"/>
</dbReference>
<dbReference type="NCBIfam" id="TIGR02032">
    <property type="entry name" value="GG-red-SF"/>
    <property type="match status" value="1"/>
</dbReference>
<organism evidence="3 4">
    <name type="scientific">Marixanthomonas ophiurae</name>
    <dbReference type="NCBI Taxonomy" id="387659"/>
    <lineage>
        <taxon>Bacteria</taxon>
        <taxon>Pseudomonadati</taxon>
        <taxon>Bacteroidota</taxon>
        <taxon>Flavobacteriia</taxon>
        <taxon>Flavobacteriales</taxon>
        <taxon>Flavobacteriaceae</taxon>
        <taxon>Marixanthomonas</taxon>
    </lineage>
</organism>
<dbReference type="AlphaFoldDB" id="A0A3E1Q8D2"/>
<feature type="domain" description="FAD dependent oxidoreductase" evidence="1">
    <location>
        <begin position="8"/>
        <end position="38"/>
    </location>
</feature>
<dbReference type="PANTHER" id="PTHR42685">
    <property type="entry name" value="GERANYLGERANYL DIPHOSPHATE REDUCTASE"/>
    <property type="match status" value="1"/>
</dbReference>
<proteinExistence type="predicted"/>
<evidence type="ECO:0000259" key="1">
    <source>
        <dbReference type="Pfam" id="PF01266"/>
    </source>
</evidence>
<dbReference type="OrthoDB" id="9806565at2"/>
<gene>
    <name evidence="3" type="ORF">DZ858_14270</name>
</gene>
<dbReference type="Pfam" id="PF01266">
    <property type="entry name" value="DAO"/>
    <property type="match status" value="1"/>
</dbReference>
<dbReference type="RefSeq" id="WP_117160330.1">
    <property type="nucleotide sequence ID" value="NZ_QVID01000002.1"/>
</dbReference>
<dbReference type="PANTHER" id="PTHR42685:SF22">
    <property type="entry name" value="CONDITIONED MEDIUM FACTOR RECEPTOR 1"/>
    <property type="match status" value="1"/>
</dbReference>